<gene>
    <name evidence="1" type="ORF">U757_04980</name>
</gene>
<dbReference type="Proteomes" id="UP000018717">
    <property type="component" value="Unassembled WGS sequence"/>
</dbReference>
<evidence type="ECO:0000313" key="1">
    <source>
        <dbReference type="EMBL" id="ETD96387.1"/>
    </source>
</evidence>
<sequence length="34" mass="4357">MTPEEQMELNYFYEEMESYYDEEEQAEMFDLYDN</sequence>
<dbReference type="AlphaFoldDB" id="V8I7V7"/>
<reference evidence="1 2" key="1">
    <citation type="submission" date="2013-11" db="EMBL/GenBank/DDBJ databases">
        <title>Genome sequencing of Streptococcus mitis strains.</title>
        <authorList>
            <person name="Ikryannikova L.N."/>
            <person name="Ilina E.N."/>
            <person name="Kostryukova E.S."/>
            <person name="Karpova I.Y."/>
            <person name="Semashko T.A."/>
            <person name="Larin A.K."/>
            <person name="Ischenko D.S."/>
            <person name="Savinova T.A."/>
            <person name="Dubovickaya V.A."/>
            <person name="Sidorenko S.V."/>
            <person name="Govorun V.M."/>
        </authorList>
    </citation>
    <scope>NUCLEOTIDE SEQUENCE [LARGE SCALE GENOMIC DNA]</scope>
    <source>
        <strain evidence="1 2">21/39</strain>
    </source>
</reference>
<protein>
    <submittedName>
        <fullName evidence="1">Uncharacterized protein</fullName>
    </submittedName>
</protein>
<evidence type="ECO:0000313" key="2">
    <source>
        <dbReference type="Proteomes" id="UP000018717"/>
    </source>
</evidence>
<comment type="caution">
    <text evidence="1">The sequence shown here is derived from an EMBL/GenBank/DDBJ whole genome shotgun (WGS) entry which is preliminary data.</text>
</comment>
<accession>V8I7V7</accession>
<dbReference type="EMBL" id="AYRR01000005">
    <property type="protein sequence ID" value="ETD96387.1"/>
    <property type="molecule type" value="Genomic_DNA"/>
</dbReference>
<proteinExistence type="predicted"/>
<organism evidence="1 2">
    <name type="scientific">Streptococcus mitis 21/39</name>
    <dbReference type="NCBI Taxonomy" id="1415765"/>
    <lineage>
        <taxon>Bacteria</taxon>
        <taxon>Bacillati</taxon>
        <taxon>Bacillota</taxon>
        <taxon>Bacilli</taxon>
        <taxon>Lactobacillales</taxon>
        <taxon>Streptococcaceae</taxon>
        <taxon>Streptococcus</taxon>
        <taxon>Streptococcus mitis group</taxon>
    </lineage>
</organism>
<name>V8I7V7_STRMT</name>